<dbReference type="InterPro" id="IPR004089">
    <property type="entry name" value="MCPsignal_dom"/>
</dbReference>
<dbReference type="PANTHER" id="PTHR43531:SF14">
    <property type="entry name" value="METHYL-ACCEPTING CHEMOTAXIS PROTEIN I-RELATED"/>
    <property type="match status" value="1"/>
</dbReference>
<dbReference type="FunFam" id="1.10.287.950:FF:000001">
    <property type="entry name" value="Methyl-accepting chemotaxis sensory transducer"/>
    <property type="match status" value="1"/>
</dbReference>
<dbReference type="Pfam" id="PF00672">
    <property type="entry name" value="HAMP"/>
    <property type="match status" value="1"/>
</dbReference>
<dbReference type="InterPro" id="IPR004090">
    <property type="entry name" value="Chemotax_Me-accpt_rcpt"/>
</dbReference>
<evidence type="ECO:0000259" key="14">
    <source>
        <dbReference type="PROSITE" id="PS50111"/>
    </source>
</evidence>
<comment type="caution">
    <text evidence="16">The sequence shown here is derived from an EMBL/GenBank/DDBJ whole genome shotgun (WGS) entry which is preliminary data.</text>
</comment>
<feature type="transmembrane region" description="Helical" evidence="13">
    <location>
        <begin position="190"/>
        <end position="210"/>
    </location>
</feature>
<evidence type="ECO:0000256" key="7">
    <source>
        <dbReference type="ARBA" id="ARBA00022989"/>
    </source>
</evidence>
<evidence type="ECO:0000256" key="3">
    <source>
        <dbReference type="ARBA" id="ARBA00022481"/>
    </source>
</evidence>
<evidence type="ECO:0000259" key="15">
    <source>
        <dbReference type="PROSITE" id="PS50885"/>
    </source>
</evidence>
<dbReference type="OrthoDB" id="9806477at2"/>
<evidence type="ECO:0000256" key="12">
    <source>
        <dbReference type="SAM" id="MobiDB-lite"/>
    </source>
</evidence>
<feature type="domain" description="Methyl-accepting transducer" evidence="14">
    <location>
        <begin position="268"/>
        <end position="497"/>
    </location>
</feature>
<feature type="region of interest" description="Disordered" evidence="12">
    <location>
        <begin position="538"/>
        <end position="584"/>
    </location>
</feature>
<dbReference type="PROSITE" id="PS50885">
    <property type="entry name" value="HAMP"/>
    <property type="match status" value="1"/>
</dbReference>
<evidence type="ECO:0000313" key="17">
    <source>
        <dbReference type="Proteomes" id="UP000260665"/>
    </source>
</evidence>
<dbReference type="PROSITE" id="PS50111">
    <property type="entry name" value="CHEMOTAXIS_TRANSDUC_2"/>
    <property type="match status" value="1"/>
</dbReference>
<evidence type="ECO:0000313" key="16">
    <source>
        <dbReference type="EMBL" id="RFO97521.1"/>
    </source>
</evidence>
<dbReference type="GO" id="GO:0004888">
    <property type="term" value="F:transmembrane signaling receptor activity"/>
    <property type="evidence" value="ECO:0007669"/>
    <property type="project" value="InterPro"/>
</dbReference>
<keyword evidence="2" id="KW-1003">Cell membrane</keyword>
<dbReference type="SUPFAM" id="SSF58104">
    <property type="entry name" value="Methyl-accepting chemotaxis protein (MCP) signaling domain"/>
    <property type="match status" value="1"/>
</dbReference>
<keyword evidence="17" id="KW-1185">Reference proteome</keyword>
<evidence type="ECO:0000256" key="10">
    <source>
        <dbReference type="ARBA" id="ARBA00029447"/>
    </source>
</evidence>
<protein>
    <submittedName>
        <fullName evidence="16">Methyl-accepting chemotaxis protein</fullName>
    </submittedName>
</protein>
<organism evidence="16 17">
    <name type="scientific">Rhodoferax lacus</name>
    <dbReference type="NCBI Taxonomy" id="2184758"/>
    <lineage>
        <taxon>Bacteria</taxon>
        <taxon>Pseudomonadati</taxon>
        <taxon>Pseudomonadota</taxon>
        <taxon>Betaproteobacteria</taxon>
        <taxon>Burkholderiales</taxon>
        <taxon>Comamonadaceae</taxon>
        <taxon>Rhodoferax</taxon>
    </lineage>
</organism>
<dbReference type="GO" id="GO:0005886">
    <property type="term" value="C:plasma membrane"/>
    <property type="evidence" value="ECO:0007669"/>
    <property type="project" value="UniProtKB-SubCell"/>
</dbReference>
<comment type="similarity">
    <text evidence="10">Belongs to the methyl-accepting chemotaxis (MCP) protein family.</text>
</comment>
<keyword evidence="6 13" id="KW-0812">Transmembrane</keyword>
<keyword evidence="3" id="KW-0488">Methylation</keyword>
<evidence type="ECO:0000256" key="5">
    <source>
        <dbReference type="ARBA" id="ARBA00022519"/>
    </source>
</evidence>
<dbReference type="Pfam" id="PF02203">
    <property type="entry name" value="TarH"/>
    <property type="match status" value="1"/>
</dbReference>
<dbReference type="GO" id="GO:0006935">
    <property type="term" value="P:chemotaxis"/>
    <property type="evidence" value="ECO:0007669"/>
    <property type="project" value="UniProtKB-KW"/>
</dbReference>
<evidence type="ECO:0000256" key="11">
    <source>
        <dbReference type="PROSITE-ProRule" id="PRU00284"/>
    </source>
</evidence>
<dbReference type="AlphaFoldDB" id="A0A3E1RE66"/>
<accession>A0A3E1RE66</accession>
<gene>
    <name evidence="16" type="ORF">DIC66_06510</name>
</gene>
<dbReference type="PANTHER" id="PTHR43531">
    <property type="entry name" value="PROTEIN ICFG"/>
    <property type="match status" value="1"/>
</dbReference>
<dbReference type="Gene3D" id="1.10.287.950">
    <property type="entry name" value="Methyl-accepting chemotaxis protein"/>
    <property type="match status" value="1"/>
</dbReference>
<dbReference type="CDD" id="cd06225">
    <property type="entry name" value="HAMP"/>
    <property type="match status" value="1"/>
</dbReference>
<name>A0A3E1RE66_9BURK</name>
<evidence type="ECO:0000256" key="2">
    <source>
        <dbReference type="ARBA" id="ARBA00022475"/>
    </source>
</evidence>
<dbReference type="SMART" id="SM00283">
    <property type="entry name" value="MA"/>
    <property type="match status" value="1"/>
</dbReference>
<dbReference type="PRINTS" id="PR00260">
    <property type="entry name" value="CHEMTRNSDUCR"/>
</dbReference>
<comment type="subcellular location">
    <subcellularLocation>
        <location evidence="1">Cell inner membrane</location>
        <topology evidence="1">Multi-pass membrane protein</topology>
    </subcellularLocation>
</comment>
<dbReference type="InterPro" id="IPR003660">
    <property type="entry name" value="HAMP_dom"/>
</dbReference>
<dbReference type="SMART" id="SM00304">
    <property type="entry name" value="HAMP"/>
    <property type="match status" value="1"/>
</dbReference>
<sequence length="584" mass="61779">MKHLTIATRLRLLIAMLCILMLGIGILGVRSLAEANAALKTVYQDRTVALSQLAEVMRHNQRNQIAMVSAVADPRPESVARFVEEMHTNTAGMKNDWDAYQATYLTPEEKVLSQKYMALRDRMESAALQPMVAALQAKDSKEASRIAIEVVPEVYLPLRESVNALIELQVSEAKKTYDAEDQNYQATVTWTFGTILAALLLSSLFGYLLIRSITGSLNQAQSLADAIAQGDLTRDIAAQGQDEVARLVQSMAAMRQSLVTVVSHVRLGSEGVATASAEIAQGNQDLSSRTESQASALEETAASMEELGSTVSHNADNARQANQLAQNASSVAIKGGEVVSQVVETMKGINDSSRRIGDIISVIDGIAFQTNILALNAAVEAARAGEQGRGFAVVASEVRALAGRSAEAAKEIKLLIGSSVERVAHGTLLVDQAGATMQEVVGAIRRVTDIVGEISAAGSEQAAGVNQVGEAVNQMDQVTQQNAALVEQMAAAATSLKTQAGDLVQVVAQFKLGSESAVAPAAPLRRAAVPRHVPQVLAKPTAPKRLAGMAPRPAQTKPARPSPKAIAAAASTVPPGKDDDWETF</sequence>
<dbReference type="Proteomes" id="UP000260665">
    <property type="component" value="Unassembled WGS sequence"/>
</dbReference>
<dbReference type="Pfam" id="PF00015">
    <property type="entry name" value="MCPsignal"/>
    <property type="match status" value="1"/>
</dbReference>
<reference evidence="16 17" key="1">
    <citation type="submission" date="2018-05" db="EMBL/GenBank/DDBJ databases">
        <title>Rhodoferax soyangensis sp.nov., isolated from an oligotrophic freshwater lake.</title>
        <authorList>
            <person name="Park M."/>
        </authorList>
    </citation>
    <scope>NUCLEOTIDE SEQUENCE [LARGE SCALE GENOMIC DNA]</scope>
    <source>
        <strain evidence="16 17">IMCC26218</strain>
    </source>
</reference>
<evidence type="ECO:0000256" key="8">
    <source>
        <dbReference type="ARBA" id="ARBA00023136"/>
    </source>
</evidence>
<keyword evidence="5" id="KW-0997">Cell inner membrane</keyword>
<evidence type="ECO:0000256" key="4">
    <source>
        <dbReference type="ARBA" id="ARBA00022500"/>
    </source>
</evidence>
<feature type="transmembrane region" description="Helical" evidence="13">
    <location>
        <begin position="12"/>
        <end position="33"/>
    </location>
</feature>
<dbReference type="EMBL" id="QFZK01000003">
    <property type="protein sequence ID" value="RFO97521.1"/>
    <property type="molecule type" value="Genomic_DNA"/>
</dbReference>
<feature type="compositionally biased region" description="Low complexity" evidence="12">
    <location>
        <begin position="558"/>
        <end position="575"/>
    </location>
</feature>
<keyword evidence="7 13" id="KW-1133">Transmembrane helix</keyword>
<keyword evidence="9 11" id="KW-0807">Transducer</keyword>
<evidence type="ECO:0000256" key="13">
    <source>
        <dbReference type="SAM" id="Phobius"/>
    </source>
</evidence>
<proteinExistence type="inferred from homology"/>
<keyword evidence="4" id="KW-0145">Chemotaxis</keyword>
<feature type="domain" description="HAMP" evidence="15">
    <location>
        <begin position="211"/>
        <end position="263"/>
    </location>
</feature>
<dbReference type="CDD" id="cd11386">
    <property type="entry name" value="MCP_signal"/>
    <property type="match status" value="1"/>
</dbReference>
<dbReference type="InterPro" id="IPR003122">
    <property type="entry name" value="Tar_rcpt_lig-bd"/>
</dbReference>
<keyword evidence="8 13" id="KW-0472">Membrane</keyword>
<dbReference type="GO" id="GO:0007165">
    <property type="term" value="P:signal transduction"/>
    <property type="evidence" value="ECO:0007669"/>
    <property type="project" value="UniProtKB-KW"/>
</dbReference>
<evidence type="ECO:0000256" key="9">
    <source>
        <dbReference type="ARBA" id="ARBA00023224"/>
    </source>
</evidence>
<evidence type="ECO:0000256" key="1">
    <source>
        <dbReference type="ARBA" id="ARBA00004429"/>
    </source>
</evidence>
<evidence type="ECO:0000256" key="6">
    <source>
        <dbReference type="ARBA" id="ARBA00022692"/>
    </source>
</evidence>
<dbReference type="RefSeq" id="WP_117175274.1">
    <property type="nucleotide sequence ID" value="NZ_QFZK01000003.1"/>
</dbReference>
<dbReference type="InterPro" id="IPR051310">
    <property type="entry name" value="MCP_chemotaxis"/>
</dbReference>